<gene>
    <name evidence="1" type="ORF">SAMN05444388_107145</name>
</gene>
<evidence type="ECO:0000313" key="2">
    <source>
        <dbReference type="Proteomes" id="UP000184112"/>
    </source>
</evidence>
<accession>A0A1M5QRR8</accession>
<name>A0A1M5QRR8_FLAJO</name>
<evidence type="ECO:0000313" key="1">
    <source>
        <dbReference type="EMBL" id="SHH16835.1"/>
    </source>
</evidence>
<dbReference type="InterPro" id="IPR025586">
    <property type="entry name" value="PcfJ"/>
</dbReference>
<dbReference type="EMBL" id="FQWH01000007">
    <property type="protein sequence ID" value="SHH16835.1"/>
    <property type="molecule type" value="Genomic_DNA"/>
</dbReference>
<dbReference type="RefSeq" id="WP_073410083.1">
    <property type="nucleotide sequence ID" value="NZ_FQWH01000007.1"/>
</dbReference>
<dbReference type="AlphaFoldDB" id="A0A1M5QRR8"/>
<dbReference type="Pfam" id="PF14284">
    <property type="entry name" value="PcfJ"/>
    <property type="match status" value="1"/>
</dbReference>
<dbReference type="Proteomes" id="UP000184112">
    <property type="component" value="Unassembled WGS sequence"/>
</dbReference>
<sequence length="438" mass="51315">MIPKTAIEKEITALSVSLVPITAHMQLWAEKNIFLKWAVLSRGKFHCLECTHSWKPDSQSQSCQNYINCTACQGRLKMHQYNQVHFKEIEYFALTDTCAGYQVVRIICSHKNMKKNFLPHYSHTEVMQHWISPKGEVRTISRSTNVFSNAYDAWKYYSPLEIRPKDFQNSPKYRINPYKVYPSLKVIPLLKRNGFKTSLHGIAPQILFTALLKDPIAETLLKTSQTSLLKHYLTSHEQHLRENWQAVKACLKHRYKIQDIKIWEDYIALLRWFKKDLSSPALVCPENLDQAHDRLVAKKRDIQRRKHLAQMRAEIQKAEPIYRQDKKQFIGLSFTDNDLTVKVLDCVQDFLQEGDTLHHCVFTNEYYKKKDSLILSAQIGNRPIETIEVSLSKMEVIQCRGLRNKATKYHSRILGIIRRNMPEIARRMKKRKRQTACA</sequence>
<proteinExistence type="predicted"/>
<organism evidence="1 2">
    <name type="scientific">Flavobacterium johnsoniae</name>
    <name type="common">Cytophaga johnsonae</name>
    <dbReference type="NCBI Taxonomy" id="986"/>
    <lineage>
        <taxon>Bacteria</taxon>
        <taxon>Pseudomonadati</taxon>
        <taxon>Bacteroidota</taxon>
        <taxon>Flavobacteriia</taxon>
        <taxon>Flavobacteriales</taxon>
        <taxon>Flavobacteriaceae</taxon>
        <taxon>Flavobacterium</taxon>
    </lineage>
</organism>
<reference evidence="1 2" key="1">
    <citation type="submission" date="2016-11" db="EMBL/GenBank/DDBJ databases">
        <authorList>
            <person name="Jaros S."/>
            <person name="Januszkiewicz K."/>
            <person name="Wedrychowicz H."/>
        </authorList>
    </citation>
    <scope>NUCLEOTIDE SEQUENCE [LARGE SCALE GENOMIC DNA]</scope>
    <source>
        <strain evidence="1 2">DSM 6792</strain>
    </source>
</reference>
<protein>
    <submittedName>
        <fullName evidence="1">PcfJ-like protein</fullName>
    </submittedName>
</protein>